<protein>
    <submittedName>
        <fullName evidence="3">Membrane protein</fullName>
    </submittedName>
</protein>
<evidence type="ECO:0000256" key="1">
    <source>
        <dbReference type="SAM" id="Coils"/>
    </source>
</evidence>
<feature type="coiled-coil region" evidence="1">
    <location>
        <begin position="82"/>
        <end position="109"/>
    </location>
</feature>
<evidence type="ECO:0000313" key="3">
    <source>
        <dbReference type="EMBL" id="QWT29832.1"/>
    </source>
</evidence>
<keyword evidence="1" id="KW-0175">Coiled coil</keyword>
<feature type="transmembrane region" description="Helical" evidence="2">
    <location>
        <begin position="20"/>
        <end position="42"/>
    </location>
</feature>
<dbReference type="KEGG" id="vg:77931523"/>
<dbReference type="RefSeq" id="YP_010655657.1">
    <property type="nucleotide sequence ID" value="NC_070830.1"/>
</dbReference>
<evidence type="ECO:0000313" key="4">
    <source>
        <dbReference type="Proteomes" id="UP000683386"/>
    </source>
</evidence>
<sequence>MRDDDRIGFREGAKWYAKGWGIALLTLATLLVFGTITTLATGQLQKWTADFRGGVKAKEQTTGNGAYRVNTYNHFFNLCASVQSDEDAIQNAKDEMADKETTADRKAKLRQTITALKNTRAESIRTYNNDAANEYKAAFQSNDLPYTLNVATERTECAYKTAG</sequence>
<organism evidence="3 4">
    <name type="scientific">Streptomyces phage KimJongPhill</name>
    <dbReference type="NCBI Taxonomy" id="2848886"/>
    <lineage>
        <taxon>Viruses</taxon>
        <taxon>Duplodnaviria</taxon>
        <taxon>Heunggongvirae</taxon>
        <taxon>Uroviricota</taxon>
        <taxon>Caudoviricetes</taxon>
        <taxon>Zukovirus</taxon>
        <taxon>Zukovirus phill</taxon>
    </lineage>
</organism>
<keyword evidence="2" id="KW-0472">Membrane</keyword>
<dbReference type="Proteomes" id="UP000683386">
    <property type="component" value="Segment"/>
</dbReference>
<accession>A0A8F2E6P3</accession>
<keyword evidence="2" id="KW-0812">Transmembrane</keyword>
<dbReference type="GeneID" id="77931523"/>
<evidence type="ECO:0000256" key="2">
    <source>
        <dbReference type="SAM" id="Phobius"/>
    </source>
</evidence>
<keyword evidence="2" id="KW-1133">Transmembrane helix</keyword>
<dbReference type="EMBL" id="MW822144">
    <property type="protein sequence ID" value="QWT29832.1"/>
    <property type="molecule type" value="Genomic_DNA"/>
</dbReference>
<keyword evidence="4" id="KW-1185">Reference proteome</keyword>
<reference evidence="3" key="1">
    <citation type="submission" date="2021-03" db="EMBL/GenBank/DDBJ databases">
        <authorList>
            <person name="Alqahtani R."/>
            <person name="Behailu E."/>
            <person name="Cappabianca D.W."/>
            <person name="Csanadi-Schwartz K.M."/>
            <person name="Dalal A.S."/>
            <person name="Fahim M.S."/>
            <person name="Franklin J.M."/>
            <person name="Gluckman M.H."/>
            <person name="Levine C.J."/>
            <person name="Martin N."/>
            <person name="Milza N."/>
            <person name="Najmabadi R."/>
            <person name="Newman A.M."/>
            <person name="Pajunar M."/>
            <person name="Qalawee I."/>
            <person name="Rizvi A."/>
            <person name="Samuel A."/>
            <person name="Smith A."/>
            <person name="Swann F.E."/>
            <person name="Sweeney P."/>
            <person name="Torres N.R."/>
            <person name="Ventrone L."/>
            <person name="Ventura L."/>
            <person name="Wroe M."/>
            <person name="Acquaye N.A."/>
            <person name="Agnes T.J."/>
            <person name="Ahmed A."/>
            <person name="Ahmed S."/>
            <person name="Amodu B.A."/>
            <person name="Arefeayne N.F."/>
            <person name="Asamoah-Frimpong E.A."/>
            <person name="Attaran A."/>
            <person name="Barragan J.M."/>
            <person name="Baumgarten L.N."/>
            <person name="Berhane B."/>
            <person name="Beyene A."/>
            <person name="Bhattarai B."/>
            <person name="Biondokin D.V."/>
            <person name="Boone B.K."/>
            <person name="Burney S.Z."/>
            <person name="Cayanan J.-R.T."/>
            <person name="Cesta G."/>
            <person name="Chang J."/>
            <person name="Chavez J."/>
            <person name="Chorbajian C."/>
            <person name="Christian S."/>
            <person name="Corns J.R."/>
            <person name="Corns N.R."/>
            <person name="Cowan J.T."/>
            <person name="Coyne C."/>
            <person name="Dadzie B."/>
            <person name="Datu D.-L.V."/>
            <person name="Deng B.C."/>
            <person name="Der L."/>
            <person name="Dickerson K."/>
            <person name="Dozier E."/>
            <person name="Egbunine A.O."/>
            <person name="Farooq M."/>
            <person name="Fonge A.E."/>
            <person name="Ghomsi-Nono M.P."/>
            <person name="Giampietro H."/>
            <person name="Gunnison R.P."/>
            <person name="Han S.H."/>
            <person name="Hennigan A.J."/>
            <person name="Hong A.N."/>
            <person name="Ijomor E.C."/>
            <person name="Jalali A."/>
            <person name="Jamil T.Z."/>
            <person name="Jenkins C.R."/>
            <person name="Joseph M.A."/>
            <person name="Jowanowitch O.J."/>
            <person name="Kang D."/>
            <person name="Khan A."/>
            <person name="Khan Z.K."/>
            <person name="Kiewe T."/>
            <person name="Kjerulf A.B."/>
            <person name="Kolosey V."/>
            <person name="Kurup M."/>
            <person name="Lee V.H."/>
            <person name="Llontop-Maldonado V."/>
            <person name="Long P."/>
            <person name="Lu N."/>
            <person name="Majekodunmi A."/>
            <person name="Malik H.W."/>
            <person name="Marcellino S.C."/>
            <person name="Martinez L.A."/>
            <person name="Meher F.N."/>
            <person name="Michelin M.A."/>
            <person name="Mitchell K.G."/>
            <person name="Mullens W.J."/>
            <person name="Nwakama C."/>
            <person name="Nwosu F.T."/>
            <person name="Oboh E.C."/>
            <person name="Odujinrin O."/>
            <person name="Ogunsan O."/>
            <person name="O'Neill K."/>
            <person name="Oxlaj J.A."/>
            <person name="Patel A.K."/>
            <person name="Patel B.R."/>
            <person name="Pham Q."/>
            <person name="Porter J."/>
            <person name="Portes J."/>
            <person name="Prokopenko A."/>
            <person name="Quraishi M."/>
            <person name="Qureshi M.-A."/>
            <person name="Rivera A."/>
            <person name="Rubalsky V."/>
            <person name="Saikali Y."/>
            <person name="Saqaf K."/>
            <person name="Saroya S.R."/>
            <person name="Seas A."/>
            <person name="Shadrick R.E."/>
            <person name="Sharda N."/>
            <person name="Sigindere M.T."/>
            <person name="Simbi V.G."/>
            <person name="Thuzar C."/>
            <person name="Tran K."/>
            <person name="Tran V.D."/>
            <person name="Trang W."/>
            <person name="Vaishnav N."/>
            <person name="Vuong K."/>
            <person name="Walker C."/>
            <person name="Wallace S.A."/>
            <person name="Warfield J.C."/>
            <person name="Wikina T."/>
            <person name="Wobbeking F.T."/>
            <person name="Worrent L.D."/>
            <person name="Yan T."/>
            <person name="Zehra A."/>
            <person name="Avazpour P."/>
            <person name="Kim F.M."/>
            <person name="Mason K."/>
            <person name="Nguyen D.A."/>
            <person name="Pettit S.M."/>
            <person name="Zhou O.J."/>
            <person name="Brissett D.L."/>
            <person name="Gualtieri C."/>
            <person name="Hufford T.M."/>
            <person name="Ko J.M."/>
            <person name="Novak J.K."/>
            <person name="Smith Z.M."/>
            <person name="Mayer-Bacon C."/>
            <person name="Erill I."/>
            <person name="Caruso S.M."/>
            <person name="Garlena R.A."/>
            <person name="Russell D.A."/>
            <person name="Pope W.H."/>
            <person name="Jacobs-Sera D."/>
            <person name="Hatfull G.F."/>
        </authorList>
    </citation>
    <scope>NUCLEOTIDE SEQUENCE</scope>
</reference>
<proteinExistence type="predicted"/>
<name>A0A8F2E6P3_9CAUD</name>
<gene>
    <name evidence="3" type="primary">51</name>
    <name evidence="3" type="ORF">SEA_KIMJONGPHILL_51</name>
</gene>